<name>A0A5M3MLE6_CONPW</name>
<dbReference type="Proteomes" id="UP000053558">
    <property type="component" value="Unassembled WGS sequence"/>
</dbReference>
<keyword evidence="3" id="KW-1185">Reference proteome</keyword>
<dbReference type="EMBL" id="JH711580">
    <property type="protein sequence ID" value="EIW80049.1"/>
    <property type="molecule type" value="Genomic_DNA"/>
</dbReference>
<dbReference type="GeneID" id="19205601"/>
<feature type="compositionally biased region" description="Pro residues" evidence="1">
    <location>
        <begin position="24"/>
        <end position="34"/>
    </location>
</feature>
<sequence>MPDEGYGQLRDTGGSSNPDFPHGAPDPLPEPMQPRPAWRVVPPQGSRRKVKTQPLVQPPQNVPEIETRSEDPTRQRYGELLAADPQFVPSPPASPGPNLAVSSQDIVPVSMDPR</sequence>
<feature type="region of interest" description="Disordered" evidence="1">
    <location>
        <begin position="1"/>
        <end position="114"/>
    </location>
</feature>
<reference evidence="3" key="1">
    <citation type="journal article" date="2012" name="Science">
        <title>The Paleozoic origin of enzymatic lignin decomposition reconstructed from 31 fungal genomes.</title>
        <authorList>
            <person name="Floudas D."/>
            <person name="Binder M."/>
            <person name="Riley R."/>
            <person name="Barry K."/>
            <person name="Blanchette R.A."/>
            <person name="Henrissat B."/>
            <person name="Martinez A.T."/>
            <person name="Otillar R."/>
            <person name="Spatafora J.W."/>
            <person name="Yadav J.S."/>
            <person name="Aerts A."/>
            <person name="Benoit I."/>
            <person name="Boyd A."/>
            <person name="Carlson A."/>
            <person name="Copeland A."/>
            <person name="Coutinho P.M."/>
            <person name="de Vries R.P."/>
            <person name="Ferreira P."/>
            <person name="Findley K."/>
            <person name="Foster B."/>
            <person name="Gaskell J."/>
            <person name="Glotzer D."/>
            <person name="Gorecki P."/>
            <person name="Heitman J."/>
            <person name="Hesse C."/>
            <person name="Hori C."/>
            <person name="Igarashi K."/>
            <person name="Jurgens J.A."/>
            <person name="Kallen N."/>
            <person name="Kersten P."/>
            <person name="Kohler A."/>
            <person name="Kuees U."/>
            <person name="Kumar T.K.A."/>
            <person name="Kuo A."/>
            <person name="LaButti K."/>
            <person name="Larrondo L.F."/>
            <person name="Lindquist E."/>
            <person name="Ling A."/>
            <person name="Lombard V."/>
            <person name="Lucas S."/>
            <person name="Lundell T."/>
            <person name="Martin R."/>
            <person name="McLaughlin D.J."/>
            <person name="Morgenstern I."/>
            <person name="Morin E."/>
            <person name="Murat C."/>
            <person name="Nagy L.G."/>
            <person name="Nolan M."/>
            <person name="Ohm R.A."/>
            <person name="Patyshakuliyeva A."/>
            <person name="Rokas A."/>
            <person name="Ruiz-Duenas F.J."/>
            <person name="Sabat G."/>
            <person name="Salamov A."/>
            <person name="Samejima M."/>
            <person name="Schmutz J."/>
            <person name="Slot J.C."/>
            <person name="St John F."/>
            <person name="Stenlid J."/>
            <person name="Sun H."/>
            <person name="Sun S."/>
            <person name="Syed K."/>
            <person name="Tsang A."/>
            <person name="Wiebenga A."/>
            <person name="Young D."/>
            <person name="Pisabarro A."/>
            <person name="Eastwood D.C."/>
            <person name="Martin F."/>
            <person name="Cullen D."/>
            <person name="Grigoriev I.V."/>
            <person name="Hibbett D.S."/>
        </authorList>
    </citation>
    <scope>NUCLEOTIDE SEQUENCE [LARGE SCALE GENOMIC DNA]</scope>
    <source>
        <strain evidence="3">RWD-64-598 SS2</strain>
    </source>
</reference>
<comment type="caution">
    <text evidence="2">The sequence shown here is derived from an EMBL/GenBank/DDBJ whole genome shotgun (WGS) entry which is preliminary data.</text>
</comment>
<evidence type="ECO:0000313" key="2">
    <source>
        <dbReference type="EMBL" id="EIW80049.1"/>
    </source>
</evidence>
<proteinExistence type="predicted"/>
<evidence type="ECO:0000313" key="3">
    <source>
        <dbReference type="Proteomes" id="UP000053558"/>
    </source>
</evidence>
<dbReference type="AlphaFoldDB" id="A0A5M3MLE6"/>
<organism evidence="2 3">
    <name type="scientific">Coniophora puteana (strain RWD-64-598)</name>
    <name type="common">Brown rot fungus</name>
    <dbReference type="NCBI Taxonomy" id="741705"/>
    <lineage>
        <taxon>Eukaryota</taxon>
        <taxon>Fungi</taxon>
        <taxon>Dikarya</taxon>
        <taxon>Basidiomycota</taxon>
        <taxon>Agaricomycotina</taxon>
        <taxon>Agaricomycetes</taxon>
        <taxon>Agaricomycetidae</taxon>
        <taxon>Boletales</taxon>
        <taxon>Coniophorineae</taxon>
        <taxon>Coniophoraceae</taxon>
        <taxon>Coniophora</taxon>
    </lineage>
</organism>
<protein>
    <submittedName>
        <fullName evidence="2">Uncharacterized protein</fullName>
    </submittedName>
</protein>
<dbReference type="KEGG" id="cput:CONPUDRAFT_166658"/>
<dbReference type="RefSeq" id="XP_007770339.1">
    <property type="nucleotide sequence ID" value="XM_007772149.1"/>
</dbReference>
<evidence type="ECO:0000256" key="1">
    <source>
        <dbReference type="SAM" id="MobiDB-lite"/>
    </source>
</evidence>
<accession>A0A5M3MLE6</accession>
<gene>
    <name evidence="2" type="ORF">CONPUDRAFT_166658</name>
</gene>
<feature type="compositionally biased region" description="Basic and acidic residues" evidence="1">
    <location>
        <begin position="65"/>
        <end position="77"/>
    </location>
</feature>